<dbReference type="PROSITE" id="PS52016">
    <property type="entry name" value="TONB_DEPENDENT_REC_3"/>
    <property type="match status" value="1"/>
</dbReference>
<evidence type="ECO:0000313" key="12">
    <source>
        <dbReference type="EMBL" id="RYM32531.1"/>
    </source>
</evidence>
<evidence type="ECO:0000256" key="3">
    <source>
        <dbReference type="ARBA" id="ARBA00022452"/>
    </source>
</evidence>
<evidence type="ECO:0000256" key="8">
    <source>
        <dbReference type="PROSITE-ProRule" id="PRU01360"/>
    </source>
</evidence>
<dbReference type="InterPro" id="IPR000531">
    <property type="entry name" value="Beta-barrel_TonB"/>
</dbReference>
<keyword evidence="4 8" id="KW-0812">Transmembrane</keyword>
<name>A0A4Q4KH67_9FLAO</name>
<keyword evidence="5 9" id="KW-0798">TonB box</keyword>
<evidence type="ECO:0000256" key="4">
    <source>
        <dbReference type="ARBA" id="ARBA00022692"/>
    </source>
</evidence>
<evidence type="ECO:0000259" key="10">
    <source>
        <dbReference type="Pfam" id="PF00593"/>
    </source>
</evidence>
<evidence type="ECO:0000313" key="13">
    <source>
        <dbReference type="Proteomes" id="UP000293952"/>
    </source>
</evidence>
<dbReference type="Gene3D" id="2.40.170.20">
    <property type="entry name" value="TonB-dependent receptor, beta-barrel domain"/>
    <property type="match status" value="1"/>
</dbReference>
<dbReference type="Proteomes" id="UP000293952">
    <property type="component" value="Unassembled WGS sequence"/>
</dbReference>
<dbReference type="PANTHER" id="PTHR30069:SF49">
    <property type="entry name" value="OUTER MEMBRANE PROTEIN C"/>
    <property type="match status" value="1"/>
</dbReference>
<keyword evidence="13" id="KW-1185">Reference proteome</keyword>
<dbReference type="GO" id="GO:0009279">
    <property type="term" value="C:cell outer membrane"/>
    <property type="evidence" value="ECO:0007669"/>
    <property type="project" value="UniProtKB-SubCell"/>
</dbReference>
<comment type="caution">
    <text evidence="12">The sequence shown here is derived from an EMBL/GenBank/DDBJ whole genome shotgun (WGS) entry which is preliminary data.</text>
</comment>
<evidence type="ECO:0000256" key="7">
    <source>
        <dbReference type="ARBA" id="ARBA00023237"/>
    </source>
</evidence>
<dbReference type="OrthoDB" id="9759247at2"/>
<dbReference type="InterPro" id="IPR039426">
    <property type="entry name" value="TonB-dep_rcpt-like"/>
</dbReference>
<feature type="domain" description="TonB-dependent receptor-like beta-barrel" evidence="10">
    <location>
        <begin position="221"/>
        <end position="665"/>
    </location>
</feature>
<comment type="subcellular location">
    <subcellularLocation>
        <location evidence="1 8">Cell outer membrane</location>
        <topology evidence="1 8">Multi-pass membrane protein</topology>
    </subcellularLocation>
</comment>
<keyword evidence="2 8" id="KW-0813">Transport</keyword>
<comment type="similarity">
    <text evidence="8 9">Belongs to the TonB-dependent receptor family.</text>
</comment>
<evidence type="ECO:0000256" key="6">
    <source>
        <dbReference type="ARBA" id="ARBA00023136"/>
    </source>
</evidence>
<dbReference type="InterPro" id="IPR012910">
    <property type="entry name" value="Plug_dom"/>
</dbReference>
<keyword evidence="6 8" id="KW-0472">Membrane</keyword>
<dbReference type="InterPro" id="IPR036942">
    <property type="entry name" value="Beta-barrel_TonB_sf"/>
</dbReference>
<dbReference type="GO" id="GO:0015344">
    <property type="term" value="F:siderophore uptake transmembrane transporter activity"/>
    <property type="evidence" value="ECO:0007669"/>
    <property type="project" value="TreeGrafter"/>
</dbReference>
<dbReference type="Pfam" id="PF00593">
    <property type="entry name" value="TonB_dep_Rec_b-barrel"/>
    <property type="match status" value="1"/>
</dbReference>
<dbReference type="EMBL" id="SETE01000006">
    <property type="protein sequence ID" value="RYM32531.1"/>
    <property type="molecule type" value="Genomic_DNA"/>
</dbReference>
<sequence>MYCFRQKNHSKLSFYSLLEGKFKKKDEMKKFIVLSFTLLLGGFVFSQNDDTLRPSQNYKEIIIQGQKKDSKEKASAQLQESTDKLLSTTPGITLIKRGNFALEPTIRGLNAGQINTTIDGMQMFGACTDRMDPISSYIEPTNLEKIQLSTTPNGEQTGSAIGGGINFALMKAELGAAKKFSGKVGAGYQTNANNIQTLGTFQYSTKRWALLVNGIYRKADNYQAANRQEILFSQFEKWNAGANLVVALNDKNRISLDYIQDEGYDIGYPALTMDVAFAKAYISAVTHTYENRSRKLRSIESKFYFNFIDHAMDDTKRPAEMVPMHMDMPGTSRTFGMFSKAKYVLNPKHILTFQLNAFQNDLHAEMTMYPDIGSEMFMLTVPDGQRRTAGLNVADTWLVNEKLKISYGGRGEVNLSDITTKIGRQTLTSFYDGEAAQTRVSGNVFAQANYKFTKKIGFYGGLSYGQRPPSLQEIYGFYLFNRVDNHDYLGNPDILNEESISGNIGVNLKYEKLAISLEGFANSFTNYITGLVLPEFSNMTIGADGVKQFDNISDALLTGGELTVKWNPIKVLTVQSVNSYTYGIDETGGFLPYIPPFKSINSLKYHHKGWNVKLEHVGAFAQNNVSTARYGEGTTPAFNLLNFAVQKHIDLKKDRALHTEFGVENIFDTPYYEHLDVLKIQRQGVNFVIRTTFVF</sequence>
<dbReference type="Pfam" id="PF07715">
    <property type="entry name" value="Plug"/>
    <property type="match status" value="1"/>
</dbReference>
<gene>
    <name evidence="12" type="ORF">ERX46_14765</name>
</gene>
<evidence type="ECO:0000256" key="9">
    <source>
        <dbReference type="RuleBase" id="RU003357"/>
    </source>
</evidence>
<dbReference type="GO" id="GO:0044718">
    <property type="term" value="P:siderophore transmembrane transport"/>
    <property type="evidence" value="ECO:0007669"/>
    <property type="project" value="TreeGrafter"/>
</dbReference>
<evidence type="ECO:0000259" key="11">
    <source>
        <dbReference type="Pfam" id="PF07715"/>
    </source>
</evidence>
<feature type="domain" description="TonB-dependent receptor plug" evidence="11">
    <location>
        <begin position="74"/>
        <end position="164"/>
    </location>
</feature>
<reference evidence="12 13" key="1">
    <citation type="submission" date="2019-02" db="EMBL/GenBank/DDBJ databases">
        <title>Genome sequence of the sea-ice species Brumimicrobium glaciale.</title>
        <authorList>
            <person name="Bowman J.P."/>
        </authorList>
    </citation>
    <scope>NUCLEOTIDE SEQUENCE [LARGE SCALE GENOMIC DNA]</scope>
    <source>
        <strain evidence="12 13">IC156</strain>
    </source>
</reference>
<dbReference type="AlphaFoldDB" id="A0A4Q4KH67"/>
<keyword evidence="3 8" id="KW-1134">Transmembrane beta strand</keyword>
<accession>A0A4Q4KH67</accession>
<proteinExistence type="inferred from homology"/>
<evidence type="ECO:0000256" key="2">
    <source>
        <dbReference type="ARBA" id="ARBA00022448"/>
    </source>
</evidence>
<dbReference type="PANTHER" id="PTHR30069">
    <property type="entry name" value="TONB-DEPENDENT OUTER MEMBRANE RECEPTOR"/>
    <property type="match status" value="1"/>
</dbReference>
<dbReference type="Gene3D" id="2.170.130.10">
    <property type="entry name" value="TonB-dependent receptor, plug domain"/>
    <property type="match status" value="1"/>
</dbReference>
<evidence type="ECO:0000256" key="5">
    <source>
        <dbReference type="ARBA" id="ARBA00023077"/>
    </source>
</evidence>
<evidence type="ECO:0000256" key="1">
    <source>
        <dbReference type="ARBA" id="ARBA00004571"/>
    </source>
</evidence>
<keyword evidence="7 8" id="KW-0998">Cell outer membrane</keyword>
<dbReference type="SUPFAM" id="SSF56935">
    <property type="entry name" value="Porins"/>
    <property type="match status" value="1"/>
</dbReference>
<keyword evidence="12" id="KW-0675">Receptor</keyword>
<protein>
    <submittedName>
        <fullName evidence="12">TonB-dependent receptor</fullName>
    </submittedName>
</protein>
<organism evidence="12 13">
    <name type="scientific">Brumimicrobium glaciale</name>
    <dbReference type="NCBI Taxonomy" id="200475"/>
    <lineage>
        <taxon>Bacteria</taxon>
        <taxon>Pseudomonadati</taxon>
        <taxon>Bacteroidota</taxon>
        <taxon>Flavobacteriia</taxon>
        <taxon>Flavobacteriales</taxon>
        <taxon>Crocinitomicaceae</taxon>
        <taxon>Brumimicrobium</taxon>
    </lineage>
</organism>
<dbReference type="InterPro" id="IPR037066">
    <property type="entry name" value="Plug_dom_sf"/>
</dbReference>